<evidence type="ECO:0000256" key="5">
    <source>
        <dbReference type="ARBA" id="ARBA00022764"/>
    </source>
</evidence>
<organism evidence="9 10">
    <name type="scientific">Vibrio qingdaonensis</name>
    <dbReference type="NCBI Taxonomy" id="2829491"/>
    <lineage>
        <taxon>Bacteria</taxon>
        <taxon>Pseudomonadati</taxon>
        <taxon>Pseudomonadota</taxon>
        <taxon>Gammaproteobacteria</taxon>
        <taxon>Vibrionales</taxon>
        <taxon>Vibrionaceae</taxon>
        <taxon>Vibrio</taxon>
    </lineage>
</organism>
<keyword evidence="9" id="KW-0969">Cilium</keyword>
<evidence type="ECO:0000256" key="4">
    <source>
        <dbReference type="ARBA" id="ARBA00022729"/>
    </source>
</evidence>
<comment type="function">
    <text evidence="6 7">Involved in the assembly process of the P-ring formation. It may associate with FlgF on the rod constituting a structure essential for the P-ring assembly or may act as a modulator protein for the P-ring assembly.</text>
</comment>
<dbReference type="InterPro" id="IPR013974">
    <property type="entry name" value="SAF"/>
</dbReference>
<gene>
    <name evidence="9" type="primary">flgA</name>
    <name evidence="9" type="ORF">MD535_01045</name>
</gene>
<keyword evidence="4" id="KW-0732">Signal</keyword>
<keyword evidence="10" id="KW-1185">Reference proteome</keyword>
<dbReference type="InterPro" id="IPR017585">
    <property type="entry name" value="SAF_FlgA"/>
</dbReference>
<dbReference type="Pfam" id="PF13144">
    <property type="entry name" value="ChapFlgA"/>
    <property type="match status" value="1"/>
</dbReference>
<keyword evidence="9" id="KW-0282">Flagellum</keyword>
<dbReference type="Proteomes" id="UP001155587">
    <property type="component" value="Unassembled WGS sequence"/>
</dbReference>
<comment type="subcellular location">
    <subcellularLocation>
        <location evidence="1 7">Periplasm</location>
    </subcellularLocation>
</comment>
<keyword evidence="9" id="KW-0966">Cell projection</keyword>
<sequence length="240" mass="26655">MSSSDMVLSTLATVIGLCSVGSVFANDIKQQPLTRQGRLSIAIENQIEQTMRYRYPQQYQLEVKQRFSKALNKLPSCSGVEQVSTKSEIKLGTQKWSIHCPSEGWTTAATTTSRITVQAAITTRAIKKGERLSHEDVTFQSVTLSKDQKVFFEPNQLVGSKVKRSLSQGELLTTSRFYLDYDVEKGLPVNVVYRSKTFSLQTQGTALESGLIGDTIAVKNNQSGKRLRAVVIDSHVVQVY</sequence>
<feature type="domain" description="SAF" evidence="8">
    <location>
        <begin position="117"/>
        <end position="178"/>
    </location>
</feature>
<dbReference type="PANTHER" id="PTHR36307:SF1">
    <property type="entry name" value="FLAGELLA BASAL BODY P-RING FORMATION PROTEIN FLGA"/>
    <property type="match status" value="1"/>
</dbReference>
<comment type="caution">
    <text evidence="9">The sequence shown here is derived from an EMBL/GenBank/DDBJ whole genome shotgun (WGS) entry which is preliminary data.</text>
</comment>
<dbReference type="Gene3D" id="3.90.1210.10">
    <property type="entry name" value="Antifreeze-like/N-acetylneuraminic acid synthase C-terminal domain"/>
    <property type="match status" value="1"/>
</dbReference>
<evidence type="ECO:0000256" key="2">
    <source>
        <dbReference type="ARBA" id="ARBA00010474"/>
    </source>
</evidence>
<dbReference type="RefSeq" id="WP_265673042.1">
    <property type="nucleotide sequence ID" value="NZ_JAKRRY010000001.1"/>
</dbReference>
<protein>
    <recommendedName>
        <fullName evidence="3 7">Flagella basal body P-ring formation protein FlgA</fullName>
    </recommendedName>
</protein>
<dbReference type="SUPFAM" id="SSF51269">
    <property type="entry name" value="AFP III-like domain"/>
    <property type="match status" value="1"/>
</dbReference>
<evidence type="ECO:0000256" key="3">
    <source>
        <dbReference type="ARBA" id="ARBA00014754"/>
    </source>
</evidence>
<evidence type="ECO:0000313" key="9">
    <source>
        <dbReference type="EMBL" id="MCW8344615.1"/>
    </source>
</evidence>
<evidence type="ECO:0000313" key="10">
    <source>
        <dbReference type="Proteomes" id="UP001155587"/>
    </source>
</evidence>
<dbReference type="Gene3D" id="2.30.30.760">
    <property type="match status" value="1"/>
</dbReference>
<evidence type="ECO:0000256" key="7">
    <source>
        <dbReference type="RuleBase" id="RU362063"/>
    </source>
</evidence>
<comment type="similarity">
    <text evidence="2 7">Belongs to the FlgA family.</text>
</comment>
<dbReference type="GO" id="GO:0044780">
    <property type="term" value="P:bacterial-type flagellum assembly"/>
    <property type="evidence" value="ECO:0007669"/>
    <property type="project" value="InterPro"/>
</dbReference>
<evidence type="ECO:0000256" key="6">
    <source>
        <dbReference type="ARBA" id="ARBA00025643"/>
    </source>
</evidence>
<keyword evidence="7" id="KW-1005">Bacterial flagellum biogenesis</keyword>
<dbReference type="GO" id="GO:0042597">
    <property type="term" value="C:periplasmic space"/>
    <property type="evidence" value="ECO:0007669"/>
    <property type="project" value="UniProtKB-SubCell"/>
</dbReference>
<proteinExistence type="inferred from homology"/>
<keyword evidence="5 7" id="KW-0574">Periplasm</keyword>
<accession>A0A9X3HUL9</accession>
<dbReference type="AlphaFoldDB" id="A0A9X3HUL9"/>
<evidence type="ECO:0000256" key="1">
    <source>
        <dbReference type="ARBA" id="ARBA00004418"/>
    </source>
</evidence>
<dbReference type="NCBIfam" id="TIGR03170">
    <property type="entry name" value="flgA_cterm"/>
    <property type="match status" value="1"/>
</dbReference>
<dbReference type="CDD" id="cd11614">
    <property type="entry name" value="SAF_CpaB_FlgA_like"/>
    <property type="match status" value="1"/>
</dbReference>
<reference evidence="9" key="1">
    <citation type="submission" date="2022-02" db="EMBL/GenBank/DDBJ databases">
        <title>Vibrio sp. nov, a new bacterium isolated from seawater.</title>
        <authorList>
            <person name="Yuan Y."/>
        </authorList>
    </citation>
    <scope>NUCLEOTIDE SEQUENCE</scope>
    <source>
        <strain evidence="9">ZSDZ65</strain>
    </source>
</reference>
<dbReference type="InterPro" id="IPR039246">
    <property type="entry name" value="Flagellar_FlgA"/>
</dbReference>
<dbReference type="EMBL" id="JAKRRY010000001">
    <property type="protein sequence ID" value="MCW8344615.1"/>
    <property type="molecule type" value="Genomic_DNA"/>
</dbReference>
<dbReference type="InterPro" id="IPR036732">
    <property type="entry name" value="AFP_Neu5c_C_sf"/>
</dbReference>
<evidence type="ECO:0000259" key="8">
    <source>
        <dbReference type="SMART" id="SM00858"/>
    </source>
</evidence>
<name>A0A9X3HUL9_9VIBR</name>
<dbReference type="PANTHER" id="PTHR36307">
    <property type="entry name" value="FLAGELLA BASAL BODY P-RING FORMATION PROTEIN FLGA"/>
    <property type="match status" value="1"/>
</dbReference>
<dbReference type="SMART" id="SM00858">
    <property type="entry name" value="SAF"/>
    <property type="match status" value="1"/>
</dbReference>